<dbReference type="RefSeq" id="XP_013268638.1">
    <property type="nucleotide sequence ID" value="XM_013413184.1"/>
</dbReference>
<dbReference type="Pfam" id="PF03358">
    <property type="entry name" value="FMN_red"/>
    <property type="match status" value="1"/>
</dbReference>
<organism evidence="2 3">
    <name type="scientific">Rhinocladiella mackenziei CBS 650.93</name>
    <dbReference type="NCBI Taxonomy" id="1442369"/>
    <lineage>
        <taxon>Eukaryota</taxon>
        <taxon>Fungi</taxon>
        <taxon>Dikarya</taxon>
        <taxon>Ascomycota</taxon>
        <taxon>Pezizomycotina</taxon>
        <taxon>Eurotiomycetes</taxon>
        <taxon>Chaetothyriomycetidae</taxon>
        <taxon>Chaetothyriales</taxon>
        <taxon>Herpotrichiellaceae</taxon>
        <taxon>Rhinocladiella</taxon>
    </lineage>
</organism>
<dbReference type="Gene3D" id="3.40.50.360">
    <property type="match status" value="1"/>
</dbReference>
<dbReference type="PANTHER" id="PTHR30543">
    <property type="entry name" value="CHROMATE REDUCTASE"/>
    <property type="match status" value="1"/>
</dbReference>
<dbReference type="PANTHER" id="PTHR30543:SF21">
    <property type="entry name" value="NAD(P)H-DEPENDENT FMN REDUCTASE LOT6"/>
    <property type="match status" value="1"/>
</dbReference>
<dbReference type="Proteomes" id="UP000053617">
    <property type="component" value="Unassembled WGS sequence"/>
</dbReference>
<dbReference type="GO" id="GO:0010181">
    <property type="term" value="F:FMN binding"/>
    <property type="evidence" value="ECO:0007669"/>
    <property type="project" value="TreeGrafter"/>
</dbReference>
<dbReference type="InterPro" id="IPR029039">
    <property type="entry name" value="Flavoprotein-like_sf"/>
</dbReference>
<gene>
    <name evidence="2" type="ORF">Z518_09228</name>
</gene>
<dbReference type="EMBL" id="KN847481">
    <property type="protein sequence ID" value="KIX01502.1"/>
    <property type="molecule type" value="Genomic_DNA"/>
</dbReference>
<proteinExistence type="predicted"/>
<accession>A0A0D2FHT3</accession>
<dbReference type="OrthoDB" id="68575at2759"/>
<dbReference type="VEuPathDB" id="FungiDB:Z518_09228"/>
<evidence type="ECO:0000259" key="1">
    <source>
        <dbReference type="Pfam" id="PF03358"/>
    </source>
</evidence>
<protein>
    <submittedName>
        <fullName evidence="2">Rhinocladiella mackenziei CBS 650.93 unplaced genomic scaffold supercont1.7, whole genome shotgun sequence</fullName>
    </submittedName>
</protein>
<dbReference type="InterPro" id="IPR005025">
    <property type="entry name" value="FMN_Rdtase-like_dom"/>
</dbReference>
<dbReference type="GeneID" id="25297299"/>
<dbReference type="AlphaFoldDB" id="A0A0D2FHT3"/>
<dbReference type="GO" id="GO:0016491">
    <property type="term" value="F:oxidoreductase activity"/>
    <property type="evidence" value="ECO:0007669"/>
    <property type="project" value="InterPro"/>
</dbReference>
<name>A0A0D2FHT3_9EURO</name>
<keyword evidence="3" id="KW-1185">Reference proteome</keyword>
<feature type="domain" description="NADPH-dependent FMN reductase-like" evidence="1">
    <location>
        <begin position="6"/>
        <end position="148"/>
    </location>
</feature>
<reference evidence="2 3" key="1">
    <citation type="submission" date="2015-01" db="EMBL/GenBank/DDBJ databases">
        <title>The Genome Sequence of Rhinocladiella mackenzie CBS 650.93.</title>
        <authorList>
            <consortium name="The Broad Institute Genomics Platform"/>
            <person name="Cuomo C."/>
            <person name="de Hoog S."/>
            <person name="Gorbushina A."/>
            <person name="Stielow B."/>
            <person name="Teixiera M."/>
            <person name="Abouelleil A."/>
            <person name="Chapman S.B."/>
            <person name="Priest M."/>
            <person name="Young S.K."/>
            <person name="Wortman J."/>
            <person name="Nusbaum C."/>
            <person name="Birren B."/>
        </authorList>
    </citation>
    <scope>NUCLEOTIDE SEQUENCE [LARGE SCALE GENOMIC DNA]</scope>
    <source>
        <strain evidence="2 3">CBS 650.93</strain>
    </source>
</reference>
<dbReference type="InterPro" id="IPR050712">
    <property type="entry name" value="NAD(P)H-dep_reductase"/>
</dbReference>
<dbReference type="SUPFAM" id="SSF52218">
    <property type="entry name" value="Flavoproteins"/>
    <property type="match status" value="1"/>
</dbReference>
<sequence>MSAPVQIAILIGSTRPNRIGPHVSDWLLNLLNSEGVLHNAQFSIVDPAQFALPSFNEPVTPLLVKDFNEFANPTTKTWNHEMAKYDAYIIVSPEYHQGIPGALKNAIDFVYHAWSGKPVMILTYGIFGGIQASQQLHQVLGSGIGMKIASIAPKLEFPGRDELRNNASPALFQAMGGRVADGTFQTWEEKKRKDIVDGCKELLELAKPV</sequence>
<evidence type="ECO:0000313" key="2">
    <source>
        <dbReference type="EMBL" id="KIX01502.1"/>
    </source>
</evidence>
<dbReference type="GO" id="GO:0005829">
    <property type="term" value="C:cytosol"/>
    <property type="evidence" value="ECO:0007669"/>
    <property type="project" value="TreeGrafter"/>
</dbReference>
<evidence type="ECO:0000313" key="3">
    <source>
        <dbReference type="Proteomes" id="UP000053617"/>
    </source>
</evidence>
<dbReference type="STRING" id="1442369.A0A0D2FHT3"/>
<dbReference type="HOGENOM" id="CLU_055322_2_0_1"/>